<reference evidence="2 3" key="1">
    <citation type="submission" date="2013-03" db="EMBL/GenBank/DDBJ databases">
        <authorList>
            <person name="Fiebig A."/>
            <person name="Goeker M."/>
            <person name="Klenk H.-P.P."/>
        </authorList>
    </citation>
    <scope>NUCLEOTIDE SEQUENCE [LARGE SCALE GENOMIC DNA]</scope>
    <source>
        <strain evidence="3">DSM 19469</strain>
    </source>
</reference>
<evidence type="ECO:0000256" key="1">
    <source>
        <dbReference type="SAM" id="SignalP"/>
    </source>
</evidence>
<dbReference type="RefSeq" id="WP_025312745.1">
    <property type="nucleotide sequence ID" value="NZ_CP004372.1"/>
</dbReference>
<keyword evidence="1" id="KW-0732">Signal</keyword>
<dbReference type="STRING" id="1294273.roselon_02740"/>
<protein>
    <submittedName>
        <fullName evidence="2">Uncharacterized protein</fullName>
    </submittedName>
</protein>
<feature type="chain" id="PRO_5004912830" evidence="1">
    <location>
        <begin position="21"/>
        <end position="91"/>
    </location>
</feature>
<sequence>MTRLVLSLVLSLGLPTLAAASGSPVAVGAGTPDPAAKLHDAAAPLPADALLALQGKKQIFDEALVLDADTAASGEGLKPAGADPVTPAPAL</sequence>
<keyword evidence="3" id="KW-1185">Reference proteome</keyword>
<feature type="signal peptide" evidence="1">
    <location>
        <begin position="1"/>
        <end position="20"/>
    </location>
</feature>
<dbReference type="EMBL" id="CP004372">
    <property type="protein sequence ID" value="AHM05039.1"/>
    <property type="molecule type" value="Genomic_DNA"/>
</dbReference>
<gene>
    <name evidence="2" type="ORF">roselon_02740</name>
</gene>
<dbReference type="HOGENOM" id="CLU_2425051_0_0_5"/>
<dbReference type="KEGG" id="red:roselon_02740"/>
<dbReference type="Proteomes" id="UP000019593">
    <property type="component" value="Chromosome"/>
</dbReference>
<evidence type="ECO:0000313" key="2">
    <source>
        <dbReference type="EMBL" id="AHM05039.1"/>
    </source>
</evidence>
<dbReference type="AlphaFoldDB" id="W8RV09"/>
<accession>W8RV09</accession>
<name>W8RV09_9RHOB</name>
<organism evidence="2 3">
    <name type="scientific">Roseicyclus elongatus DSM 19469</name>
    <dbReference type="NCBI Taxonomy" id="1294273"/>
    <lineage>
        <taxon>Bacteria</taxon>
        <taxon>Pseudomonadati</taxon>
        <taxon>Pseudomonadota</taxon>
        <taxon>Alphaproteobacteria</taxon>
        <taxon>Rhodobacterales</taxon>
        <taxon>Roseobacteraceae</taxon>
        <taxon>Roseicyclus</taxon>
    </lineage>
</organism>
<proteinExistence type="predicted"/>
<evidence type="ECO:0000313" key="3">
    <source>
        <dbReference type="Proteomes" id="UP000019593"/>
    </source>
</evidence>